<dbReference type="RefSeq" id="WP_207688536.1">
    <property type="nucleotide sequence ID" value="NZ_CP061799.1"/>
</dbReference>
<dbReference type="InterPro" id="IPR002126">
    <property type="entry name" value="Cadherin-like_dom"/>
</dbReference>
<reference evidence="4" key="1">
    <citation type="journal article" date="2021" name="Microb. Physiol.">
        <title>Proteogenomic Insights into the Physiology of Marine, Sulfate-Reducing, Filamentous Desulfonema limicola and Desulfonema magnum.</title>
        <authorList>
            <person name="Schnaars V."/>
            <person name="Wohlbrand L."/>
            <person name="Scheve S."/>
            <person name="Hinrichs C."/>
            <person name="Reinhardt R."/>
            <person name="Rabus R."/>
        </authorList>
    </citation>
    <scope>NUCLEOTIDE SEQUENCE</scope>
    <source>
        <strain evidence="4">5ac10</strain>
    </source>
</reference>
<dbReference type="NCBIfam" id="NF041766">
    <property type="entry name" value="choice_anch_U"/>
    <property type="match status" value="1"/>
</dbReference>
<feature type="domain" description="Cadherin" evidence="3">
    <location>
        <begin position="396"/>
        <end position="520"/>
    </location>
</feature>
<dbReference type="PANTHER" id="PTHR46182:SF2">
    <property type="entry name" value="FI19480P1"/>
    <property type="match status" value="1"/>
</dbReference>
<dbReference type="GO" id="GO:0031410">
    <property type="term" value="C:cytoplasmic vesicle"/>
    <property type="evidence" value="ECO:0007669"/>
    <property type="project" value="TreeGrafter"/>
</dbReference>
<dbReference type="InterPro" id="IPR013783">
    <property type="entry name" value="Ig-like_fold"/>
</dbReference>
<dbReference type="InterPro" id="IPR040853">
    <property type="entry name" value="RapA2_cadherin-like"/>
</dbReference>
<accession>A0A975BC41</accession>
<evidence type="ECO:0000259" key="3">
    <source>
        <dbReference type="PROSITE" id="PS50268"/>
    </source>
</evidence>
<evidence type="ECO:0000256" key="2">
    <source>
        <dbReference type="SAM" id="SignalP"/>
    </source>
</evidence>
<dbReference type="GO" id="GO:0007156">
    <property type="term" value="P:homophilic cell adhesion via plasma membrane adhesion molecules"/>
    <property type="evidence" value="ECO:0007669"/>
    <property type="project" value="InterPro"/>
</dbReference>
<keyword evidence="2" id="KW-0732">Signal</keyword>
<dbReference type="Proteomes" id="UP000663720">
    <property type="component" value="Chromosome"/>
</dbReference>
<feature type="region of interest" description="Disordered" evidence="1">
    <location>
        <begin position="1348"/>
        <end position="1391"/>
    </location>
</feature>
<sequence length="1408" mass="150560">MKSIRMIRSGSLLLFTAFVFLFLTLSSAYAALSISPIEDKTGNEDSVVKVNFSLSGDLDGISVEVSSDNTQLIPDKNIIHTGSGASHILTIVPEPDKYGQADIKIMVESDSGSDSETFRLEIKAVDDKPVVTIPDTQSLNENSELVFNNENGNIVTVDDIDAGDNEVKLTISAEHGTLKIEGSTQASITGNNTKKLIIKGSLNKINNDINGLIYKPELKWNGEEILTFTIDDQGHTGMLPNPFSDSLTDTKKLTVSVISVNDAPVITIPGSQKTDEDIPLIFNEENKNQILVDDPDSGDGEIEILLNLDNGVLIISSDVEAVIDGSSSDEMTIRGTLTQVNEALNGLECRFENNWNGDAQLTITADDLGNTGEGGPLTDTKTLDIIVEPVNDPPVISHSGSTSIDEDTSLTIAVTVQDPDAGDGDINLYFSVDKGSLEIPETQNVEITEEGLEEYNLKGSAANVNLAMKEIIYTPFPNWNGTAVIAIKANDNGNTGGDPEESQEAEIEISIAPVNDAPVINNSSEIALDPIEINEQNSPGESVRNIIKNLIEDKDITEIPAGIAVVAADNENGLWMYSIDNIDQTWLNFPENLSETTAVLLDSNALIRFVPNKDWEGKAVISFRAWDLTGENENGDSDVDTSINGGSTPFSEEILTAFIIAGDPDFIFPNAGPDQNVLEGQEVTLDSSASSYPSDTNITFLWEQTEGIEVILSDAGIEKPVFTAPMTEGSTLKLTFKLTLANDENETFSDTVNINVKPAALLIKAIAGEDQEVIEGDIVTLDASESEIPEGTEVMITWSQTEGTAVTLSDINKKKPEFTAPGVGAEGEKLTFQLTITDIENNEYTDTTIITVKDSESIEANAGDDMEAMEGEEVMLDGSRSKIPGDSALPITWTQTEGTIVTLSADNIINPSFTAPELDADEDLIFKLTLTDSEGQEYTDTVTVKIKDGDAIVADAGINQTVIQGETVTLDASASIVPDDVSPLYEWKQKDGKAVELSNPASVQTTFIAPDLEDGQEMNLVFEVTVSNNAERSDSAEVVITIVEQAVSEPPVADAGADQNVNSGASVTLDASASSDPDGEIKEYKWEEISSFEISLSGADTKTAVFTAPSGGETGKTLEFKLTITDNDGNKAEDTIKINVAKESVIPGPGQSETFKEGQTVTLNVSDTGDIGTVVSYNWEQISGPAVELSDPHSPNPVFIAPIVGTQGAEIAFKVTLTGENGTSSNDTITIGIKDNGITGFPDDVLTFTPTTTSVMGIKTNGKLVKLEPFDPAKITDQKNRPSSLIYGMIDMNIKVDNPGDKVPVTIYFKNAAPSGYKWYKYSYTDGWQDFSGNTVFNSDRTQITITLTDGGPGDDDKTANGIIKDPSGLGKISDTETPDPDAGGGDGDSDGGCFIKSVNSSLFSFFK</sequence>
<dbReference type="PANTHER" id="PTHR46182">
    <property type="entry name" value="FI19480P1"/>
    <property type="match status" value="1"/>
</dbReference>
<organism evidence="4 5">
    <name type="scientific">Desulfonema limicola</name>
    <dbReference type="NCBI Taxonomy" id="45656"/>
    <lineage>
        <taxon>Bacteria</taxon>
        <taxon>Pseudomonadati</taxon>
        <taxon>Thermodesulfobacteriota</taxon>
        <taxon>Desulfobacteria</taxon>
        <taxon>Desulfobacterales</taxon>
        <taxon>Desulfococcaceae</taxon>
        <taxon>Desulfonema</taxon>
    </lineage>
</organism>
<dbReference type="InterPro" id="IPR029865">
    <property type="entry name" value="KIAA0319-like"/>
</dbReference>
<dbReference type="InterPro" id="IPR022409">
    <property type="entry name" value="PKD/Chitinase_dom"/>
</dbReference>
<evidence type="ECO:0000313" key="5">
    <source>
        <dbReference type="Proteomes" id="UP000663720"/>
    </source>
</evidence>
<dbReference type="EMBL" id="CP061799">
    <property type="protein sequence ID" value="QTA82628.1"/>
    <property type="molecule type" value="Genomic_DNA"/>
</dbReference>
<name>A0A975BC41_9BACT</name>
<evidence type="ECO:0000256" key="1">
    <source>
        <dbReference type="SAM" id="MobiDB-lite"/>
    </source>
</evidence>
<gene>
    <name evidence="4" type="ORF">dnl_50070</name>
</gene>
<dbReference type="Gene3D" id="2.60.40.10">
    <property type="entry name" value="Immunoglobulins"/>
    <property type="match status" value="6"/>
</dbReference>
<dbReference type="SMART" id="SM00089">
    <property type="entry name" value="PKD"/>
    <property type="match status" value="3"/>
</dbReference>
<dbReference type="CDD" id="cd00146">
    <property type="entry name" value="PKD"/>
    <property type="match status" value="1"/>
</dbReference>
<dbReference type="Pfam" id="PF17803">
    <property type="entry name" value="Cadherin_4"/>
    <property type="match status" value="1"/>
</dbReference>
<dbReference type="PROSITE" id="PS50268">
    <property type="entry name" value="CADHERIN_2"/>
    <property type="match status" value="1"/>
</dbReference>
<dbReference type="KEGG" id="dli:dnl_50070"/>
<dbReference type="Pfam" id="PF22352">
    <property type="entry name" value="K319L-like_PKD"/>
    <property type="match status" value="6"/>
</dbReference>
<dbReference type="InterPro" id="IPR053784">
    <property type="entry name" value="Choice_anch_U_dom"/>
</dbReference>
<feature type="chain" id="PRO_5036827282" evidence="2">
    <location>
        <begin position="31"/>
        <end position="1408"/>
    </location>
</feature>
<evidence type="ECO:0000313" key="4">
    <source>
        <dbReference type="EMBL" id="QTA82628.1"/>
    </source>
</evidence>
<protein>
    <submittedName>
        <fullName evidence="4">Immunoglobulin-like fold-containing</fullName>
    </submittedName>
</protein>
<feature type="signal peptide" evidence="2">
    <location>
        <begin position="1"/>
        <end position="30"/>
    </location>
</feature>
<keyword evidence="5" id="KW-1185">Reference proteome</keyword>
<dbReference type="GO" id="GO:0016020">
    <property type="term" value="C:membrane"/>
    <property type="evidence" value="ECO:0007669"/>
    <property type="project" value="InterPro"/>
</dbReference>
<dbReference type="GO" id="GO:0005509">
    <property type="term" value="F:calcium ion binding"/>
    <property type="evidence" value="ECO:0007669"/>
    <property type="project" value="InterPro"/>
</dbReference>
<proteinExistence type="predicted"/>